<name>A0A6J4UN57_9BACT</name>
<protein>
    <submittedName>
        <fullName evidence="1">Uncharacterized protein</fullName>
    </submittedName>
</protein>
<sequence length="42" mass="4817">AGIDHIGCEPRLAWRRWPLWRLGSPAERELCPWSGRCTGGRL</sequence>
<accession>A0A6J4UN57</accession>
<dbReference type="AlphaFoldDB" id="A0A6J4UN57"/>
<gene>
    <name evidence="1" type="ORF">AVDCRST_MAG33-1249</name>
</gene>
<dbReference type="EMBL" id="CADCWK010000122">
    <property type="protein sequence ID" value="CAA9555516.1"/>
    <property type="molecule type" value="Genomic_DNA"/>
</dbReference>
<reference evidence="1" key="1">
    <citation type="submission" date="2020-02" db="EMBL/GenBank/DDBJ databases">
        <authorList>
            <person name="Meier V. D."/>
        </authorList>
    </citation>
    <scope>NUCLEOTIDE SEQUENCE</scope>
    <source>
        <strain evidence="1">AVDCRST_MAG33</strain>
    </source>
</reference>
<evidence type="ECO:0000313" key="1">
    <source>
        <dbReference type="EMBL" id="CAA9555516.1"/>
    </source>
</evidence>
<feature type="non-terminal residue" evidence="1">
    <location>
        <position position="1"/>
    </location>
</feature>
<organism evidence="1">
    <name type="scientific">uncultured Thermomicrobiales bacterium</name>
    <dbReference type="NCBI Taxonomy" id="1645740"/>
    <lineage>
        <taxon>Bacteria</taxon>
        <taxon>Pseudomonadati</taxon>
        <taxon>Thermomicrobiota</taxon>
        <taxon>Thermomicrobia</taxon>
        <taxon>Thermomicrobiales</taxon>
        <taxon>environmental samples</taxon>
    </lineage>
</organism>
<feature type="non-terminal residue" evidence="1">
    <location>
        <position position="42"/>
    </location>
</feature>
<proteinExistence type="predicted"/>